<name>A0AA43Q6N8_9GAMM</name>
<feature type="transmembrane region" description="Helical" evidence="1">
    <location>
        <begin position="744"/>
        <end position="768"/>
    </location>
</feature>
<dbReference type="SUPFAM" id="SSF82866">
    <property type="entry name" value="Multidrug efflux transporter AcrB transmembrane domain"/>
    <property type="match status" value="2"/>
</dbReference>
<dbReference type="PANTHER" id="PTHR33406:SF13">
    <property type="entry name" value="MEMBRANE PROTEIN YDFJ"/>
    <property type="match status" value="1"/>
</dbReference>
<accession>A0AA43Q6N8</accession>
<feature type="transmembrane region" description="Helical" evidence="1">
    <location>
        <begin position="719"/>
        <end position="738"/>
    </location>
</feature>
<dbReference type="AlphaFoldDB" id="A0AA43Q6N8"/>
<feature type="transmembrane region" description="Helical" evidence="1">
    <location>
        <begin position="425"/>
        <end position="442"/>
    </location>
</feature>
<dbReference type="GO" id="GO:0005886">
    <property type="term" value="C:plasma membrane"/>
    <property type="evidence" value="ECO:0007669"/>
    <property type="project" value="TreeGrafter"/>
</dbReference>
<feature type="transmembrane region" description="Helical" evidence="1">
    <location>
        <begin position="275"/>
        <end position="297"/>
    </location>
</feature>
<evidence type="ECO:0000313" key="2">
    <source>
        <dbReference type="EMBL" id="MDI1231407.1"/>
    </source>
</evidence>
<feature type="transmembrane region" description="Helical" evidence="1">
    <location>
        <begin position="371"/>
        <end position="396"/>
    </location>
</feature>
<feature type="transmembrane region" description="Helical" evidence="1">
    <location>
        <begin position="340"/>
        <end position="359"/>
    </location>
</feature>
<keyword evidence="1" id="KW-0472">Membrane</keyword>
<feature type="transmembrane region" description="Helical" evidence="1">
    <location>
        <begin position="662"/>
        <end position="683"/>
    </location>
</feature>
<keyword evidence="3" id="KW-1185">Reference proteome</keyword>
<feature type="transmembrane region" description="Helical" evidence="1">
    <location>
        <begin position="250"/>
        <end position="269"/>
    </location>
</feature>
<dbReference type="Proteomes" id="UP001160519">
    <property type="component" value="Unassembled WGS sequence"/>
</dbReference>
<feature type="transmembrane region" description="Helical" evidence="1">
    <location>
        <begin position="12"/>
        <end position="29"/>
    </location>
</feature>
<protein>
    <submittedName>
        <fullName evidence="2">MMPL family transporter</fullName>
    </submittedName>
</protein>
<dbReference type="EMBL" id="JAQSDF010000028">
    <property type="protein sequence ID" value="MDI1231407.1"/>
    <property type="molecule type" value="Genomic_DNA"/>
</dbReference>
<keyword evidence="1" id="KW-0812">Transmembrane</keyword>
<proteinExistence type="predicted"/>
<comment type="caution">
    <text evidence="2">The sequence shown here is derived from an EMBL/GenBank/DDBJ whole genome shotgun (WGS) entry which is preliminary data.</text>
</comment>
<evidence type="ECO:0000256" key="1">
    <source>
        <dbReference type="SAM" id="Phobius"/>
    </source>
</evidence>
<evidence type="ECO:0000313" key="3">
    <source>
        <dbReference type="Proteomes" id="UP001160519"/>
    </source>
</evidence>
<feature type="transmembrane region" description="Helical" evidence="1">
    <location>
        <begin position="689"/>
        <end position="712"/>
    </location>
</feature>
<sequence>MNVYHPKLTAGLWLVGMLVICILGSQALTKDWLETSFLALLPTSEQQPEIAKATRQHNQLLNRKIVWLAGASTSGEAISHAQKLKRQLEQSQLFNKVVLEFSQQQYIQQYQQLFPYRYQLLDAQSQEMLVKNPEDLIKQNLEILNSPIGQMQAADLERDPSLLFSRYFGSQNPIKLNLEQGIVVLSDQHRFWALLLTDLQDERLQLDKLETLSSLVDSATGQVKAAGGELLASGMPLFTAHGAESAKQEVSTVGIGSSLGIIVLLWVTFRSVRPLLLSSLAIGSGLLAALVICVLFFGKIHILTLVFGASLIGVADDYAQHFLCDSFGEKDWNPRKGLKFILPGLSLGLLSNLLSYAGLGFSPFPGLQEVALFSAMGLLVAWLTVVLLFPLLLAGFTFDHQPGILKLTTYWEQHWPLWVSKNRRWLGLMSTAFIASGLWMLTPQDDVRLLQSPPAELIRTADKIRSLFPMSPDNQFFLVSGKDQIDWHQNEQRLIKRLEALKQQKALAAYEGLSDYWPDADRQQQNYRLLKHKLYDSGLLERYMTDLSFDETAVKTELKQFAAAERNTLALSEWLATADETKRHLWLGCDSGRCQSTVALIGISDAGALTALQDLPGVIWVDQVESLSSLFARYRIRASSLLLVAFCLASLGLGFKFGWRNGVTIMSVPVAALAVSLAMLGWFDQLFSLFNLFALLLVLGIGVDYGLFFFMAGDRRASTSLGVTLSALTTLLAFGLLAASSTEIVHAFGFTVTAGIVTALLCAPLIGLKEYKNK</sequence>
<reference evidence="2" key="1">
    <citation type="submission" date="2023-01" db="EMBL/GenBank/DDBJ databases">
        <title>Biogeochemical cycle of methane in antarctic sediments.</title>
        <authorList>
            <person name="Roldan D.M."/>
            <person name="Menes R.J."/>
        </authorList>
    </citation>
    <scope>NUCLEOTIDE SEQUENCE [LARGE SCALE GENOMIC DNA]</scope>
    <source>
        <strain evidence="2">K-2018 MAG008</strain>
    </source>
</reference>
<dbReference type="Gene3D" id="1.20.1640.10">
    <property type="entry name" value="Multidrug efflux transporter AcrB transmembrane domain"/>
    <property type="match status" value="2"/>
</dbReference>
<gene>
    <name evidence="2" type="ORF">PSU93_09685</name>
</gene>
<organism evidence="2 3">
    <name type="scientific">Candidatus Methylobacter titanis</name>
    <dbReference type="NCBI Taxonomy" id="3053457"/>
    <lineage>
        <taxon>Bacteria</taxon>
        <taxon>Pseudomonadati</taxon>
        <taxon>Pseudomonadota</taxon>
        <taxon>Gammaproteobacteria</taxon>
        <taxon>Methylococcales</taxon>
        <taxon>Methylococcaceae</taxon>
        <taxon>Methylobacter</taxon>
    </lineage>
</organism>
<keyword evidence="1" id="KW-1133">Transmembrane helix</keyword>
<feature type="transmembrane region" description="Helical" evidence="1">
    <location>
        <begin position="636"/>
        <end position="655"/>
    </location>
</feature>
<dbReference type="PANTHER" id="PTHR33406">
    <property type="entry name" value="MEMBRANE PROTEIN MJ1562-RELATED"/>
    <property type="match status" value="1"/>
</dbReference>
<dbReference type="InterPro" id="IPR050545">
    <property type="entry name" value="Mycobact_MmpL"/>
</dbReference>